<gene>
    <name evidence="1" type="ORF">MKW98_029147</name>
</gene>
<comment type="caution">
    <text evidence="1">The sequence shown here is derived from an EMBL/GenBank/DDBJ whole genome shotgun (WGS) entry which is preliminary data.</text>
</comment>
<protein>
    <submittedName>
        <fullName evidence="1">Uncharacterized protein</fullName>
    </submittedName>
</protein>
<keyword evidence="2" id="KW-1185">Reference proteome</keyword>
<evidence type="ECO:0000313" key="1">
    <source>
        <dbReference type="EMBL" id="KAI3876195.1"/>
    </source>
</evidence>
<dbReference type="Proteomes" id="UP001202328">
    <property type="component" value="Unassembled WGS sequence"/>
</dbReference>
<organism evidence="1 2">
    <name type="scientific">Papaver atlanticum</name>
    <dbReference type="NCBI Taxonomy" id="357466"/>
    <lineage>
        <taxon>Eukaryota</taxon>
        <taxon>Viridiplantae</taxon>
        <taxon>Streptophyta</taxon>
        <taxon>Embryophyta</taxon>
        <taxon>Tracheophyta</taxon>
        <taxon>Spermatophyta</taxon>
        <taxon>Magnoliopsida</taxon>
        <taxon>Ranunculales</taxon>
        <taxon>Papaveraceae</taxon>
        <taxon>Papaveroideae</taxon>
        <taxon>Papaver</taxon>
    </lineage>
</organism>
<evidence type="ECO:0000313" key="2">
    <source>
        <dbReference type="Proteomes" id="UP001202328"/>
    </source>
</evidence>
<dbReference type="EMBL" id="JAJJMB010012509">
    <property type="protein sequence ID" value="KAI3876195.1"/>
    <property type="molecule type" value="Genomic_DNA"/>
</dbReference>
<proteinExistence type="predicted"/>
<dbReference type="AlphaFoldDB" id="A0AAD4SA30"/>
<sequence length="131" mass="14893">MVIELNETEQHTGETLIHRCSRRRSSKLMIGDAFKEWEIRVVEDRVCSLINKHDLCLFFSTPDVHADNAEEHTNQSEINQVLGNQACVSSILSTLPRVDTNDDSLKDLIASLRGHAEQHKKDDNKPPNDKC</sequence>
<accession>A0AAD4SA30</accession>
<name>A0AAD4SA30_9MAGN</name>
<reference evidence="1" key="1">
    <citation type="submission" date="2022-04" db="EMBL/GenBank/DDBJ databases">
        <title>A functionally conserved STORR gene fusion in Papaver species that diverged 16.8 million years ago.</title>
        <authorList>
            <person name="Catania T."/>
        </authorList>
    </citation>
    <scope>NUCLEOTIDE SEQUENCE</scope>
    <source>
        <strain evidence="1">S-188037</strain>
    </source>
</reference>